<dbReference type="Proteomes" id="UP000321721">
    <property type="component" value="Unassembled WGS sequence"/>
</dbReference>
<evidence type="ECO:0000256" key="2">
    <source>
        <dbReference type="ARBA" id="ARBA00007613"/>
    </source>
</evidence>
<dbReference type="GO" id="GO:0015288">
    <property type="term" value="F:porin activity"/>
    <property type="evidence" value="ECO:0007669"/>
    <property type="project" value="TreeGrafter"/>
</dbReference>
<dbReference type="GO" id="GO:0009279">
    <property type="term" value="C:cell outer membrane"/>
    <property type="evidence" value="ECO:0007669"/>
    <property type="project" value="UniProtKB-SubCell"/>
</dbReference>
<name>A0A5C6RP28_9FLAO</name>
<keyword evidence="8" id="KW-0175">Coiled coil</keyword>
<keyword evidence="7" id="KW-0998">Cell outer membrane</keyword>
<dbReference type="SUPFAM" id="SSF56954">
    <property type="entry name" value="Outer membrane efflux proteins (OEP)"/>
    <property type="match status" value="1"/>
</dbReference>
<evidence type="ECO:0000256" key="5">
    <source>
        <dbReference type="ARBA" id="ARBA00022692"/>
    </source>
</evidence>
<evidence type="ECO:0000256" key="3">
    <source>
        <dbReference type="ARBA" id="ARBA00022448"/>
    </source>
</evidence>
<proteinExistence type="inferred from homology"/>
<accession>A0A5C6RP28</accession>
<evidence type="ECO:0000256" key="4">
    <source>
        <dbReference type="ARBA" id="ARBA00022452"/>
    </source>
</evidence>
<feature type="coiled-coil region" evidence="8">
    <location>
        <begin position="349"/>
        <end position="376"/>
    </location>
</feature>
<dbReference type="PANTHER" id="PTHR30026:SF21">
    <property type="entry name" value="SLR1270 PROTEIN"/>
    <property type="match status" value="1"/>
</dbReference>
<keyword evidence="11" id="KW-1185">Reference proteome</keyword>
<dbReference type="EMBL" id="VOOS01000006">
    <property type="protein sequence ID" value="TXB63987.1"/>
    <property type="molecule type" value="Genomic_DNA"/>
</dbReference>
<evidence type="ECO:0000256" key="9">
    <source>
        <dbReference type="SAM" id="SignalP"/>
    </source>
</evidence>
<evidence type="ECO:0000256" key="6">
    <source>
        <dbReference type="ARBA" id="ARBA00023136"/>
    </source>
</evidence>
<keyword evidence="6" id="KW-0472">Membrane</keyword>
<keyword evidence="3" id="KW-0813">Transport</keyword>
<organism evidence="10 11">
    <name type="scientific">Vicingus serpentipes</name>
    <dbReference type="NCBI Taxonomy" id="1926625"/>
    <lineage>
        <taxon>Bacteria</taxon>
        <taxon>Pseudomonadati</taxon>
        <taxon>Bacteroidota</taxon>
        <taxon>Flavobacteriia</taxon>
        <taxon>Flavobacteriales</taxon>
        <taxon>Vicingaceae</taxon>
        <taxon>Vicingus</taxon>
    </lineage>
</organism>
<dbReference type="InterPro" id="IPR051906">
    <property type="entry name" value="TolC-like"/>
</dbReference>
<gene>
    <name evidence="10" type="ORF">FRY74_12095</name>
</gene>
<dbReference type="Pfam" id="PF02321">
    <property type="entry name" value="OEP"/>
    <property type="match status" value="2"/>
</dbReference>
<dbReference type="GO" id="GO:1990281">
    <property type="term" value="C:efflux pump complex"/>
    <property type="evidence" value="ECO:0007669"/>
    <property type="project" value="TreeGrafter"/>
</dbReference>
<feature type="chain" id="PRO_5022876841" evidence="9">
    <location>
        <begin position="25"/>
        <end position="446"/>
    </location>
</feature>
<comment type="subcellular location">
    <subcellularLocation>
        <location evidence="1">Cell outer membrane</location>
    </subcellularLocation>
</comment>
<keyword evidence="5" id="KW-0812">Transmembrane</keyword>
<keyword evidence="4" id="KW-1134">Transmembrane beta strand</keyword>
<comment type="caution">
    <text evidence="10">The sequence shown here is derived from an EMBL/GenBank/DDBJ whole genome shotgun (WGS) entry which is preliminary data.</text>
</comment>
<dbReference type="GO" id="GO:0015562">
    <property type="term" value="F:efflux transmembrane transporter activity"/>
    <property type="evidence" value="ECO:0007669"/>
    <property type="project" value="InterPro"/>
</dbReference>
<dbReference type="RefSeq" id="WP_147101958.1">
    <property type="nucleotide sequence ID" value="NZ_VOOS01000006.1"/>
</dbReference>
<dbReference type="Gene3D" id="1.20.1600.10">
    <property type="entry name" value="Outer membrane efflux proteins (OEP)"/>
    <property type="match status" value="1"/>
</dbReference>
<protein>
    <submittedName>
        <fullName evidence="10">TolC family protein</fullName>
    </submittedName>
</protein>
<reference evidence="10 11" key="1">
    <citation type="submission" date="2019-08" db="EMBL/GenBank/DDBJ databases">
        <title>Genome of Vicingus serpentipes NCIMB 15042.</title>
        <authorList>
            <person name="Bowman J.P."/>
        </authorList>
    </citation>
    <scope>NUCLEOTIDE SEQUENCE [LARGE SCALE GENOMIC DNA]</scope>
    <source>
        <strain evidence="10 11">NCIMB 15042</strain>
    </source>
</reference>
<evidence type="ECO:0000313" key="11">
    <source>
        <dbReference type="Proteomes" id="UP000321721"/>
    </source>
</evidence>
<comment type="similarity">
    <text evidence="2">Belongs to the outer membrane factor (OMF) (TC 1.B.17) family.</text>
</comment>
<dbReference type="InterPro" id="IPR003423">
    <property type="entry name" value="OMP_efflux"/>
</dbReference>
<feature type="signal peptide" evidence="9">
    <location>
        <begin position="1"/>
        <end position="24"/>
    </location>
</feature>
<evidence type="ECO:0000256" key="8">
    <source>
        <dbReference type="SAM" id="Coils"/>
    </source>
</evidence>
<keyword evidence="9" id="KW-0732">Signal</keyword>
<sequence length="446" mass="50564">MKITTYINIAIGFTLVLSSSNSFAQEAVELTLEQAVNQAIKNNWQVKKTEAKLGMAKSELMQANGAFLPNINVSETYINTTDPLNVFGFRLKQAIVTNADFNPALLNDPDAFDNFTTRIQVEQPLLNFDAFVGRSAASANVKATELNLQWTKNLISLKAKYLYFQLQLANKQKEVLQLSSKALAEGLTITENFYEQNLIQKVDLLDMQLRISEIESHLLATETQISNVNTQFAHFLGYPSATQLSLSDEVQSFTEVNLTELGVANIADRSDMKAMSLQLQASNRMLNSAKFKFLPRLNAFGSYEFNDDKVFGTNANNYMLGARLEWDIFKGGRNLGEWQKMKHQKNMMQLNYDEKLSESERELTQVRNQLRVAKKQVELAALTVAQAEESFRLKSDRYEQGLEKTADVLKAEAVLFSKKINELQIINNYQQLVFNLELLLEKEISK</sequence>
<dbReference type="PANTHER" id="PTHR30026">
    <property type="entry name" value="OUTER MEMBRANE PROTEIN TOLC"/>
    <property type="match status" value="1"/>
</dbReference>
<dbReference type="OrthoDB" id="13803at2"/>
<evidence type="ECO:0000256" key="1">
    <source>
        <dbReference type="ARBA" id="ARBA00004442"/>
    </source>
</evidence>
<dbReference type="AlphaFoldDB" id="A0A5C6RP28"/>
<evidence type="ECO:0000256" key="7">
    <source>
        <dbReference type="ARBA" id="ARBA00023237"/>
    </source>
</evidence>
<evidence type="ECO:0000313" key="10">
    <source>
        <dbReference type="EMBL" id="TXB63987.1"/>
    </source>
</evidence>